<dbReference type="AlphaFoldDB" id="A0A1H8WI61"/>
<feature type="domain" description="Gp49 pectin lyase-like" evidence="1">
    <location>
        <begin position="547"/>
        <end position="796"/>
    </location>
</feature>
<dbReference type="Proteomes" id="UP000199615">
    <property type="component" value="Unassembled WGS sequence"/>
</dbReference>
<dbReference type="Gene3D" id="2.160.20.10">
    <property type="entry name" value="Single-stranded right-handed beta-helix, Pectin lyase-like"/>
    <property type="match status" value="1"/>
</dbReference>
<proteinExistence type="predicted"/>
<dbReference type="InterPro" id="IPR054136">
    <property type="entry name" value="Gp49_pectate_lyase-like"/>
</dbReference>
<dbReference type="RefSeq" id="WP_139202696.1">
    <property type="nucleotide sequence ID" value="NZ_FODT01000012.1"/>
</dbReference>
<dbReference type="OrthoDB" id="8241180at2"/>
<evidence type="ECO:0000259" key="1">
    <source>
        <dbReference type="Pfam" id="PF22442"/>
    </source>
</evidence>
<dbReference type="InterPro" id="IPR011050">
    <property type="entry name" value="Pectin_lyase_fold/virulence"/>
</dbReference>
<accession>A0A1H8WI61</accession>
<sequence length="835" mass="87380">MPYPRLYSPSYSYTDFSAAQGDSGFPGTRIDADLAGLSQTIANVAAFMQGVIRSDGALNNGVVTYDSLAPSLQTAGLIPADGWAPGVNFAAGQPAVVNDGLYRSRALHTASANFAADLAAGLWQFVFALPLGPVGPKGDVGATGPKGDTGAIGPVGASYAATSSTSLTIEPGVKTVTTQAGLAYVYGSRVRLTPAAGAANYMEGICTEYIGPSMTINVTRFAGSGTFAAWTISLAGDPGSGDMFSAANLSDLANYTIARNNLGVGAIVNGRTELAGLPASVMTYRSAELMEAGREGRFKWVGQNLASKVASDLSQGLYVAPSFDPTGASGAWVRVFSGPAIATWWGVDPTGVVDAGGLISRIFGTADVKWLRFPAGLYRIDTSPDPRTTSIVITGDGKGITVLNFSNAAARFQFNGSISALPTLSSYMRTERDYAAFSSAHSLAPNDLFLAFKPGANSFFDSNRPGQARNYTQAEFFTVANVTNATDVKIFGRPSDLYTPSDTAMYKVNPISFSMSDLTITGGAVEAIVYVLWARGVDIRNVELKAKDYSAIEIDRCFDGKLSGVSCSNSSTSGGMYGVSLNSCTNFTYDGGSPAAGRHAIALGQREEVGAGPNRYIWIVNTRLSNASNGIGAADMHGSVESIFYDNCVLDGGLVLAGKNVSARNSIIRQMPGDTNGSAVYGSEFLGGTFTLENIKFIVHYGNLAYGLIRLSPGNTLKQKCNFIFRNITIDSQLGYDDTVSTSRLIYVGARSANMAVNVVVDGLIANVSSLDAVIYAHDEELSTLNSDYLVADNVTLKCGGSRNCIAATSDIAAVKTRQQGTTGTGGGLALTWPN</sequence>
<dbReference type="EMBL" id="FODT01000012">
    <property type="protein sequence ID" value="SEP27350.1"/>
    <property type="molecule type" value="Genomic_DNA"/>
</dbReference>
<dbReference type="Pfam" id="PF22442">
    <property type="entry name" value="Gp49_Pectate_lyase_like"/>
    <property type="match status" value="1"/>
</dbReference>
<dbReference type="SUPFAM" id="SSF51126">
    <property type="entry name" value="Pectin lyase-like"/>
    <property type="match status" value="1"/>
</dbReference>
<evidence type="ECO:0000313" key="3">
    <source>
        <dbReference type="Proteomes" id="UP000199615"/>
    </source>
</evidence>
<keyword evidence="3" id="KW-1185">Reference proteome</keyword>
<gene>
    <name evidence="2" type="ORF">SAMN05444123_112116</name>
</gene>
<organism evidence="2 3">
    <name type="scientific">Rhodopseudomonas pseudopalustris</name>
    <dbReference type="NCBI Taxonomy" id="1513892"/>
    <lineage>
        <taxon>Bacteria</taxon>
        <taxon>Pseudomonadati</taxon>
        <taxon>Pseudomonadota</taxon>
        <taxon>Alphaproteobacteria</taxon>
        <taxon>Hyphomicrobiales</taxon>
        <taxon>Nitrobacteraceae</taxon>
        <taxon>Rhodopseudomonas</taxon>
    </lineage>
</organism>
<name>A0A1H8WI61_9BRAD</name>
<protein>
    <recommendedName>
        <fullName evidence="1">Gp49 pectin lyase-like domain-containing protein</fullName>
    </recommendedName>
</protein>
<reference evidence="3" key="1">
    <citation type="submission" date="2016-10" db="EMBL/GenBank/DDBJ databases">
        <authorList>
            <person name="Varghese N."/>
            <person name="Submissions S."/>
        </authorList>
    </citation>
    <scope>NUCLEOTIDE SEQUENCE [LARGE SCALE GENOMIC DNA]</scope>
    <source>
        <strain evidence="3">DSM 123</strain>
    </source>
</reference>
<evidence type="ECO:0000313" key="2">
    <source>
        <dbReference type="EMBL" id="SEP27350.1"/>
    </source>
</evidence>
<dbReference type="InterPro" id="IPR012334">
    <property type="entry name" value="Pectin_lyas_fold"/>
</dbReference>